<reference evidence="1" key="2">
    <citation type="submission" date="2020-11" db="EMBL/GenBank/DDBJ databases">
        <authorList>
            <person name="McCartney M.A."/>
            <person name="Auch B."/>
            <person name="Kono T."/>
            <person name="Mallez S."/>
            <person name="Becker A."/>
            <person name="Gohl D.M."/>
            <person name="Silverstein K.A.T."/>
            <person name="Koren S."/>
            <person name="Bechman K.B."/>
            <person name="Herman A."/>
            <person name="Abrahante J.E."/>
            <person name="Garbe J."/>
        </authorList>
    </citation>
    <scope>NUCLEOTIDE SEQUENCE</scope>
    <source>
        <strain evidence="1">Duluth1</strain>
        <tissue evidence="1">Whole animal</tissue>
    </source>
</reference>
<comment type="caution">
    <text evidence="1">The sequence shown here is derived from an EMBL/GenBank/DDBJ whole genome shotgun (WGS) entry which is preliminary data.</text>
</comment>
<evidence type="ECO:0000313" key="1">
    <source>
        <dbReference type="EMBL" id="KAH3850216.1"/>
    </source>
</evidence>
<gene>
    <name evidence="1" type="ORF">DPMN_092623</name>
</gene>
<keyword evidence="2" id="KW-1185">Reference proteome</keyword>
<dbReference type="SUPFAM" id="SSF52266">
    <property type="entry name" value="SGNH hydrolase"/>
    <property type="match status" value="1"/>
</dbReference>
<accession>A0A9D4R086</accession>
<sequence>MRAEIRYLRDAWPEAILIWVDILERGGWGRHDVRKTKRVNRFGRVEVSSTGKSDCWRPDISTDVQGFFRPDGVHLKTMGLHFYIDGLTEVIKKILVQKK</sequence>
<evidence type="ECO:0000313" key="2">
    <source>
        <dbReference type="Proteomes" id="UP000828390"/>
    </source>
</evidence>
<dbReference type="EMBL" id="JAIWYP010000003">
    <property type="protein sequence ID" value="KAH3850216.1"/>
    <property type="molecule type" value="Genomic_DNA"/>
</dbReference>
<dbReference type="AlphaFoldDB" id="A0A9D4R086"/>
<proteinExistence type="predicted"/>
<name>A0A9D4R086_DREPO</name>
<organism evidence="1 2">
    <name type="scientific">Dreissena polymorpha</name>
    <name type="common">Zebra mussel</name>
    <name type="synonym">Mytilus polymorpha</name>
    <dbReference type="NCBI Taxonomy" id="45954"/>
    <lineage>
        <taxon>Eukaryota</taxon>
        <taxon>Metazoa</taxon>
        <taxon>Spiralia</taxon>
        <taxon>Lophotrochozoa</taxon>
        <taxon>Mollusca</taxon>
        <taxon>Bivalvia</taxon>
        <taxon>Autobranchia</taxon>
        <taxon>Heteroconchia</taxon>
        <taxon>Euheterodonta</taxon>
        <taxon>Imparidentia</taxon>
        <taxon>Neoheterodontei</taxon>
        <taxon>Myida</taxon>
        <taxon>Dreissenoidea</taxon>
        <taxon>Dreissenidae</taxon>
        <taxon>Dreissena</taxon>
    </lineage>
</organism>
<dbReference type="Proteomes" id="UP000828390">
    <property type="component" value="Unassembled WGS sequence"/>
</dbReference>
<protein>
    <submittedName>
        <fullName evidence="1">Uncharacterized protein</fullName>
    </submittedName>
</protein>
<reference evidence="1" key="1">
    <citation type="journal article" date="2019" name="bioRxiv">
        <title>The Genome of the Zebra Mussel, Dreissena polymorpha: A Resource for Invasive Species Research.</title>
        <authorList>
            <person name="McCartney M.A."/>
            <person name="Auch B."/>
            <person name="Kono T."/>
            <person name="Mallez S."/>
            <person name="Zhang Y."/>
            <person name="Obille A."/>
            <person name="Becker A."/>
            <person name="Abrahante J.E."/>
            <person name="Garbe J."/>
            <person name="Badalamenti J.P."/>
            <person name="Herman A."/>
            <person name="Mangelson H."/>
            <person name="Liachko I."/>
            <person name="Sullivan S."/>
            <person name="Sone E.D."/>
            <person name="Koren S."/>
            <person name="Silverstein K.A.T."/>
            <person name="Beckman K.B."/>
            <person name="Gohl D.M."/>
        </authorList>
    </citation>
    <scope>NUCLEOTIDE SEQUENCE</scope>
    <source>
        <strain evidence="1">Duluth1</strain>
        <tissue evidence="1">Whole animal</tissue>
    </source>
</reference>